<proteinExistence type="predicted"/>
<dbReference type="SUPFAM" id="SSF109755">
    <property type="entry name" value="PhoU-like"/>
    <property type="match status" value="1"/>
</dbReference>
<dbReference type="EMBL" id="JAVIKH010000017">
    <property type="protein sequence ID" value="MDX8336971.1"/>
    <property type="molecule type" value="Genomic_DNA"/>
</dbReference>
<comment type="caution">
    <text evidence="2">The sequence shown here is derived from an EMBL/GenBank/DDBJ whole genome shotgun (WGS) entry which is preliminary data.</text>
</comment>
<keyword evidence="3" id="KW-1185">Reference proteome</keyword>
<evidence type="ECO:0000313" key="2">
    <source>
        <dbReference type="EMBL" id="MDX8336971.1"/>
    </source>
</evidence>
<dbReference type="Proteomes" id="UP001279681">
    <property type="component" value="Unassembled WGS sequence"/>
</dbReference>
<evidence type="ECO:0000313" key="3">
    <source>
        <dbReference type="Proteomes" id="UP001279681"/>
    </source>
</evidence>
<name>A0ABU4WBP2_9FUSO</name>
<dbReference type="Pfam" id="PF01895">
    <property type="entry name" value="PhoU"/>
    <property type="match status" value="2"/>
</dbReference>
<feature type="domain" description="PhoU" evidence="1">
    <location>
        <begin position="127"/>
        <end position="204"/>
    </location>
</feature>
<dbReference type="InterPro" id="IPR028366">
    <property type="entry name" value="PhoU"/>
</dbReference>
<organism evidence="2 3">
    <name type="scientific">Candidatus Cetobacterium colombiensis</name>
    <dbReference type="NCBI Taxonomy" id="3073100"/>
    <lineage>
        <taxon>Bacteria</taxon>
        <taxon>Fusobacteriati</taxon>
        <taxon>Fusobacteriota</taxon>
        <taxon>Fusobacteriia</taxon>
        <taxon>Fusobacteriales</taxon>
        <taxon>Fusobacteriaceae</taxon>
        <taxon>Cetobacterium</taxon>
    </lineage>
</organism>
<evidence type="ECO:0000259" key="1">
    <source>
        <dbReference type="Pfam" id="PF01895"/>
    </source>
</evidence>
<feature type="domain" description="PhoU" evidence="1">
    <location>
        <begin position="40"/>
        <end position="98"/>
    </location>
</feature>
<gene>
    <name evidence="2" type="ORF">RFV38_10765</name>
</gene>
<dbReference type="PANTHER" id="PTHR42930:SF3">
    <property type="entry name" value="PHOSPHATE-SPECIFIC TRANSPORT SYSTEM ACCESSORY PROTEIN PHOU"/>
    <property type="match status" value="1"/>
</dbReference>
<dbReference type="InterPro" id="IPR038078">
    <property type="entry name" value="PhoU-like_sf"/>
</dbReference>
<dbReference type="InterPro" id="IPR026022">
    <property type="entry name" value="PhoU_dom"/>
</dbReference>
<dbReference type="RefSeq" id="WP_320314325.1">
    <property type="nucleotide sequence ID" value="NZ_JAVIKH010000017.1"/>
</dbReference>
<sequence length="230" mass="26459">MRTLNESLKALDEHYLETLKYVGRNFDVNLEMLQNNGFNPTLYGEAKMIEDFINAFEVKLKEDSIVTMARFQPAAKNLRKLVMIINSVRVLERMGDLLKANLTLIKDIEKKSPNLAYALSEKVLPIAKKIRGLFQMYVDAFLNEDVSLLYNVLYLDEEVDDLIDSNTEYFLTKMKETPDNVVGGSELMLLDKKFERLSDHIIHLVSDLIYILNGENTRKSQLESKSKGNL</sequence>
<dbReference type="PANTHER" id="PTHR42930">
    <property type="entry name" value="PHOSPHATE-SPECIFIC TRANSPORT SYSTEM ACCESSORY PROTEIN PHOU"/>
    <property type="match status" value="1"/>
</dbReference>
<reference evidence="3" key="1">
    <citation type="submission" date="2023-07" db="EMBL/GenBank/DDBJ databases">
        <authorList>
            <person name="Colorado M.A."/>
            <person name="Villamil L.M."/>
            <person name="Melo J.F."/>
            <person name="Rodriguez J.A."/>
            <person name="Ruiz R.Y."/>
        </authorList>
    </citation>
    <scope>NUCLEOTIDE SEQUENCE [LARGE SCALE GENOMIC DNA]</scope>
    <source>
        <strain evidence="3">C33</strain>
    </source>
</reference>
<accession>A0ABU4WBP2</accession>
<dbReference type="Gene3D" id="1.20.58.220">
    <property type="entry name" value="Phosphate transport system protein phou homolog 2, domain 2"/>
    <property type="match status" value="1"/>
</dbReference>
<protein>
    <submittedName>
        <fullName evidence="2">PhoU domain-containing protein</fullName>
    </submittedName>
</protein>